<dbReference type="Proteomes" id="UP000294886">
    <property type="component" value="Unassembled WGS sequence"/>
</dbReference>
<comment type="caution">
    <text evidence="1">The sequence shown here is derived from an EMBL/GenBank/DDBJ whole genome shotgun (WGS) entry which is preliminary data.</text>
</comment>
<proteinExistence type="predicted"/>
<reference evidence="1 2" key="1">
    <citation type="submission" date="2019-03" db="EMBL/GenBank/DDBJ databases">
        <title>Genomic Encyclopedia of Type Strains, Phase IV (KMG-IV): sequencing the most valuable type-strain genomes for metagenomic binning, comparative biology and taxonomic classification.</title>
        <authorList>
            <person name="Goeker M."/>
        </authorList>
    </citation>
    <scope>NUCLEOTIDE SEQUENCE [LARGE SCALE GENOMIC DNA]</scope>
    <source>
        <strain evidence="1 2">DSM 13054</strain>
    </source>
</reference>
<accession>A0A4R2KE93</accession>
<name>A0A4R2KE93_9THEO</name>
<dbReference type="RefSeq" id="WP_132038996.1">
    <property type="nucleotide sequence ID" value="NZ_SLWU01000003.1"/>
</dbReference>
<dbReference type="EMBL" id="SLWU01000003">
    <property type="protein sequence ID" value="TCO68218.1"/>
    <property type="molecule type" value="Genomic_DNA"/>
</dbReference>
<protein>
    <submittedName>
        <fullName evidence="1">Uncharacterized protein</fullName>
    </submittedName>
</protein>
<dbReference type="AlphaFoldDB" id="A0A4R2KE93"/>
<sequence length="75" mass="8901">MGKINFQKEIWEGWTVRDFIEVLEPQLAAVQSGAGWHPPITTKKELKEWCKDNQPYYKKAIPEVVQYFSQKYNLK</sequence>
<evidence type="ECO:0000313" key="1">
    <source>
        <dbReference type="EMBL" id="TCO68218.1"/>
    </source>
</evidence>
<gene>
    <name evidence="1" type="ORF">EV203_103115</name>
</gene>
<organism evidence="1 2">
    <name type="scientific">Caldanaerobacter subterraneus</name>
    <dbReference type="NCBI Taxonomy" id="911092"/>
    <lineage>
        <taxon>Bacteria</taxon>
        <taxon>Bacillati</taxon>
        <taxon>Bacillota</taxon>
        <taxon>Clostridia</taxon>
        <taxon>Thermoanaerobacterales</taxon>
        <taxon>Thermoanaerobacteraceae</taxon>
        <taxon>Caldanaerobacter</taxon>
    </lineage>
</organism>
<evidence type="ECO:0000313" key="2">
    <source>
        <dbReference type="Proteomes" id="UP000294886"/>
    </source>
</evidence>